<feature type="region of interest" description="Disordered" evidence="1">
    <location>
        <begin position="1"/>
        <end position="20"/>
    </location>
</feature>
<comment type="caution">
    <text evidence="3">The sequence shown here is derived from an EMBL/GenBank/DDBJ whole genome shotgun (WGS) entry which is preliminary data.</text>
</comment>
<evidence type="ECO:0000256" key="1">
    <source>
        <dbReference type="SAM" id="MobiDB-lite"/>
    </source>
</evidence>
<accession>A0ABD0JNZ7</accession>
<keyword evidence="2" id="KW-1133">Transmembrane helix</keyword>
<name>A0ABD0JNZ7_9CAEN</name>
<proteinExistence type="predicted"/>
<feature type="region of interest" description="Disordered" evidence="1">
    <location>
        <begin position="84"/>
        <end position="111"/>
    </location>
</feature>
<feature type="region of interest" description="Disordered" evidence="1">
    <location>
        <begin position="214"/>
        <end position="245"/>
    </location>
</feature>
<feature type="compositionally biased region" description="Acidic residues" evidence="1">
    <location>
        <begin position="287"/>
        <end position="302"/>
    </location>
</feature>
<reference evidence="3 4" key="1">
    <citation type="journal article" date="2023" name="Sci. Data">
        <title>Genome assembly of the Korean intertidal mud-creeper Batillaria attramentaria.</title>
        <authorList>
            <person name="Patra A.K."/>
            <person name="Ho P.T."/>
            <person name="Jun S."/>
            <person name="Lee S.J."/>
            <person name="Kim Y."/>
            <person name="Won Y.J."/>
        </authorList>
    </citation>
    <scope>NUCLEOTIDE SEQUENCE [LARGE SCALE GENOMIC DNA]</scope>
    <source>
        <strain evidence="3">Wonlab-2016</strain>
    </source>
</reference>
<evidence type="ECO:0000256" key="2">
    <source>
        <dbReference type="SAM" id="Phobius"/>
    </source>
</evidence>
<keyword evidence="4" id="KW-1185">Reference proteome</keyword>
<feature type="region of interest" description="Disordered" evidence="1">
    <location>
        <begin position="131"/>
        <end position="157"/>
    </location>
</feature>
<sequence>MRRAHRPSIWPSRARVGPAGRVKAGQLRQAVGHQAFAGEDDDGRQDNVAAAVAPPGGQGVVNQAGQGAGVPIMQVQACDAAEHGTPLVNGENEDRPHDAGGEDEAAASSGQGVVNQAEQGDGAQIIQDQGHAADENGPPLQVDDNSDGINGDRPDDADLEGPSRIFAAAMVGSFLIVLYFLYKYRKDCCDCCPCSDSGVGHPMQAVGQQVFVHPGPSTNGHGPQCADSLSESDNDRHEDNDDAAAAAPLGGHGVLYQVGRGGDGVQILGDAGAVPNENDPLMANDDRDGESEDRPDDVDGDDAAAVPGGQGVLYRVGQGPGVQTLQHPSHVAVEYGLPLADGGADGDNDHDLHVDGAAVVAPPGSPSVPRAAPSLRAEPALAVDVCLLGEAGSSLIETDGSGVNCLNVSGNRLTAADG</sequence>
<dbReference type="Proteomes" id="UP001519460">
    <property type="component" value="Unassembled WGS sequence"/>
</dbReference>
<evidence type="ECO:0000313" key="3">
    <source>
        <dbReference type="EMBL" id="KAK7476514.1"/>
    </source>
</evidence>
<evidence type="ECO:0000313" key="4">
    <source>
        <dbReference type="Proteomes" id="UP001519460"/>
    </source>
</evidence>
<protein>
    <submittedName>
        <fullName evidence="3">Uncharacterized protein</fullName>
    </submittedName>
</protein>
<dbReference type="AlphaFoldDB" id="A0ABD0JNZ7"/>
<organism evidence="3 4">
    <name type="scientific">Batillaria attramentaria</name>
    <dbReference type="NCBI Taxonomy" id="370345"/>
    <lineage>
        <taxon>Eukaryota</taxon>
        <taxon>Metazoa</taxon>
        <taxon>Spiralia</taxon>
        <taxon>Lophotrochozoa</taxon>
        <taxon>Mollusca</taxon>
        <taxon>Gastropoda</taxon>
        <taxon>Caenogastropoda</taxon>
        <taxon>Sorbeoconcha</taxon>
        <taxon>Cerithioidea</taxon>
        <taxon>Batillariidae</taxon>
        <taxon>Batillaria</taxon>
    </lineage>
</organism>
<keyword evidence="2" id="KW-0812">Transmembrane</keyword>
<feature type="transmembrane region" description="Helical" evidence="2">
    <location>
        <begin position="165"/>
        <end position="182"/>
    </location>
</feature>
<feature type="compositionally biased region" description="Polar residues" evidence="1">
    <location>
        <begin position="216"/>
        <end position="231"/>
    </location>
</feature>
<keyword evidence="2" id="KW-0472">Membrane</keyword>
<dbReference type="EMBL" id="JACVVK020000374">
    <property type="protein sequence ID" value="KAK7476514.1"/>
    <property type="molecule type" value="Genomic_DNA"/>
</dbReference>
<gene>
    <name evidence="3" type="ORF">BaRGS_00032262</name>
</gene>
<feature type="region of interest" description="Disordered" evidence="1">
    <location>
        <begin position="270"/>
        <end position="305"/>
    </location>
</feature>